<accession>A0A4Z1NZJ4</accession>
<dbReference type="Proteomes" id="UP000298493">
    <property type="component" value="Unassembled WGS sequence"/>
</dbReference>
<dbReference type="EMBL" id="SNSC02000023">
    <property type="protein sequence ID" value="TID14244.1"/>
    <property type="molecule type" value="Genomic_DNA"/>
</dbReference>
<keyword evidence="2" id="KW-1185">Reference proteome</keyword>
<dbReference type="AlphaFoldDB" id="A0A4Z1NZJ4"/>
<reference evidence="1 2" key="1">
    <citation type="submission" date="2019-04" db="EMBL/GenBank/DDBJ databases">
        <title>High contiguity whole genome sequence and gene annotation resource for two Venturia nashicola isolates.</title>
        <authorList>
            <person name="Prokchorchik M."/>
            <person name="Won K."/>
            <person name="Lee Y."/>
            <person name="Choi E.D."/>
            <person name="Segonzac C."/>
            <person name="Sohn K.H."/>
        </authorList>
    </citation>
    <scope>NUCLEOTIDE SEQUENCE [LARGE SCALE GENOMIC DNA]</scope>
    <source>
        <strain evidence="1 2">PRI2</strain>
    </source>
</reference>
<name>A0A4Z1NZJ4_9PEZI</name>
<sequence length="394" mass="45771">MDRLMHTLKASPVCLRSFAIVDIVIILSIRGCNLHLVNQGLCCPCAAQQSTKTSSRHILEGCLQPPCKVQDRDRDHRLCRCKFANFTVVATHARWCATEEDKLEGNIDSGEVEVVFYRSRRHVRTANLYRRGKTAHHDLWFFIIIFNEPNIVNWSGRADPGCTTRVFQVSKHRGQLVPERELGEIFACLFTIHSSRLTPCFSLDEKHCFWQQMSPNCGSYRRVWKRSPIQSIHQTLRFSTAYQHSIDGHSESFHVAHRWSFEFLTGTQRDTRNNPVVCHHYSRAIFKFPSFSMQNQTLFYSRVVQMWGGWRNGSALVFGTLRVDHQRLRVRAPCCSIQYMRLCNGSVIDSFLFLLSETSKTFWCDTFLEVRTWRTTRESVVPGAFFLLHTTSFF</sequence>
<comment type="caution">
    <text evidence="1">The sequence shown here is derived from an EMBL/GenBank/DDBJ whole genome shotgun (WGS) entry which is preliminary data.</text>
</comment>
<evidence type="ECO:0000313" key="1">
    <source>
        <dbReference type="EMBL" id="TID14244.1"/>
    </source>
</evidence>
<gene>
    <name evidence="1" type="ORF">E6O75_ATG09323</name>
</gene>
<evidence type="ECO:0000313" key="2">
    <source>
        <dbReference type="Proteomes" id="UP000298493"/>
    </source>
</evidence>
<proteinExistence type="predicted"/>
<protein>
    <submittedName>
        <fullName evidence="1">Uncharacterized protein</fullName>
    </submittedName>
</protein>
<organism evidence="1 2">
    <name type="scientific">Venturia nashicola</name>
    <dbReference type="NCBI Taxonomy" id="86259"/>
    <lineage>
        <taxon>Eukaryota</taxon>
        <taxon>Fungi</taxon>
        <taxon>Dikarya</taxon>
        <taxon>Ascomycota</taxon>
        <taxon>Pezizomycotina</taxon>
        <taxon>Dothideomycetes</taxon>
        <taxon>Pleosporomycetidae</taxon>
        <taxon>Venturiales</taxon>
        <taxon>Venturiaceae</taxon>
        <taxon>Venturia</taxon>
    </lineage>
</organism>